<dbReference type="InterPro" id="IPR006767">
    <property type="entry name" value="Cwf19-like_C_dom-2"/>
</dbReference>
<comment type="similarity">
    <text evidence="1">Belongs to the CWF19 family.</text>
</comment>
<evidence type="ECO:0000313" key="4">
    <source>
        <dbReference type="EMBL" id="KAL1131877.1"/>
    </source>
</evidence>
<proteinExistence type="inferred from homology"/>
<accession>A0ABD0YX01</accession>
<name>A0ABD0YX01_9HEMI</name>
<evidence type="ECO:0000256" key="1">
    <source>
        <dbReference type="ARBA" id="ARBA00006795"/>
    </source>
</evidence>
<gene>
    <name evidence="4" type="ORF">AAG570_011488</name>
</gene>
<evidence type="ECO:0000259" key="2">
    <source>
        <dbReference type="Pfam" id="PF04676"/>
    </source>
</evidence>
<dbReference type="Pfam" id="PF04676">
    <property type="entry name" value="CwfJ_C_2"/>
    <property type="match status" value="1"/>
</dbReference>
<comment type="caution">
    <text evidence="4">The sequence shown here is derived from an EMBL/GenBank/DDBJ whole genome shotgun (WGS) entry which is preliminary data.</text>
</comment>
<dbReference type="InterPro" id="IPR040194">
    <property type="entry name" value="Cwf19-like"/>
</dbReference>
<protein>
    <recommendedName>
        <fullName evidence="6">Cwf19-like protein C-terminal domain-containing protein</fullName>
    </recommendedName>
</protein>
<dbReference type="Proteomes" id="UP001558652">
    <property type="component" value="Unassembled WGS sequence"/>
</dbReference>
<evidence type="ECO:0008006" key="6">
    <source>
        <dbReference type="Google" id="ProtNLM"/>
    </source>
</evidence>
<dbReference type="PANTHER" id="PTHR12072">
    <property type="entry name" value="CWF19, CELL CYCLE CONTROL PROTEIN"/>
    <property type="match status" value="1"/>
</dbReference>
<sequence>MDMKRALVKFYEDRDEDVVFFESVSNFKYHPHMVINSVPIAKEVGDIAPIYFKKAIQECEMEWSNNKKLVELAGKGVRRAIPKGLPYFSVDFGLQDGFAHIIEDHKLFPNNFAQEIIGGMLDLDHSLWRKPRRENPELLREKASKFSESFKKYNPTKQE</sequence>
<organism evidence="4 5">
    <name type="scientific">Ranatra chinensis</name>
    <dbReference type="NCBI Taxonomy" id="642074"/>
    <lineage>
        <taxon>Eukaryota</taxon>
        <taxon>Metazoa</taxon>
        <taxon>Ecdysozoa</taxon>
        <taxon>Arthropoda</taxon>
        <taxon>Hexapoda</taxon>
        <taxon>Insecta</taxon>
        <taxon>Pterygota</taxon>
        <taxon>Neoptera</taxon>
        <taxon>Paraneoptera</taxon>
        <taxon>Hemiptera</taxon>
        <taxon>Heteroptera</taxon>
        <taxon>Panheteroptera</taxon>
        <taxon>Nepomorpha</taxon>
        <taxon>Nepidae</taxon>
        <taxon>Ranatrinae</taxon>
        <taxon>Ranatra</taxon>
    </lineage>
</organism>
<dbReference type="InterPro" id="IPR006768">
    <property type="entry name" value="Cwf19-like_C_dom-1"/>
</dbReference>
<evidence type="ECO:0000259" key="3">
    <source>
        <dbReference type="Pfam" id="PF04677"/>
    </source>
</evidence>
<dbReference type="Pfam" id="PF04677">
    <property type="entry name" value="CwfJ_C_1"/>
    <property type="match status" value="1"/>
</dbReference>
<reference evidence="4 5" key="1">
    <citation type="submission" date="2024-07" db="EMBL/GenBank/DDBJ databases">
        <title>Chromosome-level genome assembly of the water stick insect Ranatra chinensis (Heteroptera: Nepidae).</title>
        <authorList>
            <person name="Liu X."/>
        </authorList>
    </citation>
    <scope>NUCLEOTIDE SEQUENCE [LARGE SCALE GENOMIC DNA]</scope>
    <source>
        <strain evidence="4">Cailab_2021Rc</strain>
        <tissue evidence="4">Muscle</tissue>
    </source>
</reference>
<dbReference type="AlphaFoldDB" id="A0ABD0YX01"/>
<feature type="domain" description="Cwf19-like protein C-terminal" evidence="2">
    <location>
        <begin position="62"/>
        <end position="154"/>
    </location>
</feature>
<dbReference type="PANTHER" id="PTHR12072:SF5">
    <property type="entry name" value="CWF19-LIKE PROTEIN 2"/>
    <property type="match status" value="1"/>
</dbReference>
<feature type="domain" description="Cwf19-like C-terminal" evidence="3">
    <location>
        <begin position="4"/>
        <end position="53"/>
    </location>
</feature>
<keyword evidence="5" id="KW-1185">Reference proteome</keyword>
<dbReference type="EMBL" id="JBFDAA010000006">
    <property type="protein sequence ID" value="KAL1131877.1"/>
    <property type="molecule type" value="Genomic_DNA"/>
</dbReference>
<evidence type="ECO:0000313" key="5">
    <source>
        <dbReference type="Proteomes" id="UP001558652"/>
    </source>
</evidence>